<reference evidence="8 9" key="1">
    <citation type="submission" date="2019-10" db="EMBL/GenBank/DDBJ databases">
        <title>Whole genome shotgun sequence of Acrocarpospora macrocephala NBRC 16266.</title>
        <authorList>
            <person name="Ichikawa N."/>
            <person name="Kimura A."/>
            <person name="Kitahashi Y."/>
            <person name="Komaki H."/>
            <person name="Oguchi A."/>
        </authorList>
    </citation>
    <scope>NUCLEOTIDE SEQUENCE [LARGE SCALE GENOMIC DNA]</scope>
    <source>
        <strain evidence="8 9">NBRC 16266</strain>
    </source>
</reference>
<dbReference type="FunFam" id="3.20.20.140:FF:000174">
    <property type="entry name" value="Dihydropyrimidinase-related protein 2"/>
    <property type="match status" value="1"/>
</dbReference>
<evidence type="ECO:0000259" key="7">
    <source>
        <dbReference type="Pfam" id="PF01979"/>
    </source>
</evidence>
<evidence type="ECO:0000256" key="1">
    <source>
        <dbReference type="ARBA" id="ARBA00001947"/>
    </source>
</evidence>
<dbReference type="OrthoDB" id="9775759at2"/>
<dbReference type="InterPro" id="IPR011612">
    <property type="entry name" value="Urease_alpha_N_dom"/>
</dbReference>
<evidence type="ECO:0000256" key="3">
    <source>
        <dbReference type="ARBA" id="ARBA00022723"/>
    </source>
</evidence>
<dbReference type="SUPFAM" id="SSF51556">
    <property type="entry name" value="Metallo-dependent hydrolases"/>
    <property type="match status" value="1"/>
</dbReference>
<dbReference type="InterPro" id="IPR050378">
    <property type="entry name" value="Metallo-dep_Hydrolases_sf"/>
</dbReference>
<dbReference type="SUPFAM" id="SSF51338">
    <property type="entry name" value="Composite domain of metallo-dependent hydrolases"/>
    <property type="match status" value="2"/>
</dbReference>
<keyword evidence="3" id="KW-0479">Metal-binding</keyword>
<comment type="cofactor">
    <cofactor evidence="1">
        <name>Zn(2+)</name>
        <dbReference type="ChEBI" id="CHEBI:29105"/>
    </cofactor>
</comment>
<gene>
    <name evidence="8" type="ORF">Amac_048620</name>
</gene>
<keyword evidence="4" id="KW-0378">Hydrolase</keyword>
<dbReference type="InterPro" id="IPR011778">
    <property type="entry name" value="Hydantoinase/dihydroPyrase"/>
</dbReference>
<dbReference type="InterPro" id="IPR032466">
    <property type="entry name" value="Metal_Hydrolase"/>
</dbReference>
<evidence type="ECO:0000313" key="8">
    <source>
        <dbReference type="EMBL" id="GES11265.1"/>
    </source>
</evidence>
<name>A0A5M3WPS8_9ACTN</name>
<comment type="similarity">
    <text evidence="2">Belongs to the metallo-dependent hydrolases superfamily. Hydantoinase/dihydropyrimidinase family.</text>
</comment>
<feature type="domain" description="Amidohydrolase-related" evidence="7">
    <location>
        <begin position="59"/>
        <end position="445"/>
    </location>
</feature>
<protein>
    <submittedName>
        <fullName evidence="8">Dihydropyrimidinase</fullName>
    </submittedName>
</protein>
<organism evidence="8 9">
    <name type="scientific">Acrocarpospora macrocephala</name>
    <dbReference type="NCBI Taxonomy" id="150177"/>
    <lineage>
        <taxon>Bacteria</taxon>
        <taxon>Bacillati</taxon>
        <taxon>Actinomycetota</taxon>
        <taxon>Actinomycetes</taxon>
        <taxon>Streptosporangiales</taxon>
        <taxon>Streptosporangiaceae</taxon>
        <taxon>Acrocarpospora</taxon>
    </lineage>
</organism>
<dbReference type="RefSeq" id="WP_155356640.1">
    <property type="nucleotide sequence ID" value="NZ_BAAAHL010000011.1"/>
</dbReference>
<dbReference type="Gene3D" id="2.30.40.10">
    <property type="entry name" value="Urease, subunit C, domain 1"/>
    <property type="match status" value="1"/>
</dbReference>
<dbReference type="InterPro" id="IPR006680">
    <property type="entry name" value="Amidohydro-rel"/>
</dbReference>
<evidence type="ECO:0000256" key="5">
    <source>
        <dbReference type="PIRSR" id="PIRSR611778-50"/>
    </source>
</evidence>
<dbReference type="InterPro" id="IPR011059">
    <property type="entry name" value="Metal-dep_hydrolase_composite"/>
</dbReference>
<evidence type="ECO:0000256" key="2">
    <source>
        <dbReference type="ARBA" id="ARBA00008829"/>
    </source>
</evidence>
<dbReference type="GO" id="GO:0046872">
    <property type="term" value="F:metal ion binding"/>
    <property type="evidence" value="ECO:0007669"/>
    <property type="project" value="UniProtKB-KW"/>
</dbReference>
<dbReference type="Pfam" id="PF00449">
    <property type="entry name" value="Urease_alpha"/>
    <property type="match status" value="1"/>
</dbReference>
<dbReference type="Proteomes" id="UP000331127">
    <property type="component" value="Unassembled WGS sequence"/>
</dbReference>
<sequence length="471" mass="51160">MSAPEQSEIQALDLIIRNGIVVNAESMGQLDVGIKDGVIVAVGQIDTPAAEIVDASGCFVAPGAIDVHTHFHHWVSYVGSHNADDYDTGTQAAASGGITTVINYAFQEEGESLRTAVDRDLELAETQANIDYGLHVVVTNQADTVVKEFPALAADGFTSVKVFGAVTGFQLPDAGILRVLEEAAASGILVNVHAEDGALIEHLTQSFRDRGHTGVEYLPRARPAQAEAIATRKIAEYAAFLKAPVYFVHLSTAAALEAVREVRTRFDKIFVETRPVYLFLEESVYELPESEGNKFVCLPPIRSTEDSEALWEGLRLGDIDTYATDHAPWRSEQKLAEAPFWKIPAGVSNLQTSVPMLFSEGVRTGRLHPCRFVAVTSANPAKLFGMYPKKGVIAVGSDADIAVIDPGDVRVLTADQMHSKADYDPYEGYECHGWPRYVYSRGELVAERGRAISRPGRGQLIRRGASSFDTV</sequence>
<evidence type="ECO:0000259" key="6">
    <source>
        <dbReference type="Pfam" id="PF00449"/>
    </source>
</evidence>
<dbReference type="NCBIfam" id="TIGR02033">
    <property type="entry name" value="D-hydantoinase"/>
    <property type="match status" value="1"/>
</dbReference>
<dbReference type="Pfam" id="PF01979">
    <property type="entry name" value="Amidohydro_1"/>
    <property type="match status" value="1"/>
</dbReference>
<dbReference type="EMBL" id="BLAE01000028">
    <property type="protein sequence ID" value="GES11265.1"/>
    <property type="molecule type" value="Genomic_DNA"/>
</dbReference>
<evidence type="ECO:0000256" key="4">
    <source>
        <dbReference type="ARBA" id="ARBA00022801"/>
    </source>
</evidence>
<accession>A0A5M3WPS8</accession>
<keyword evidence="9" id="KW-1185">Reference proteome</keyword>
<comment type="caution">
    <text evidence="8">The sequence shown here is derived from an EMBL/GenBank/DDBJ whole genome shotgun (WGS) entry which is preliminary data.</text>
</comment>
<dbReference type="GO" id="GO:0005829">
    <property type="term" value="C:cytosol"/>
    <property type="evidence" value="ECO:0007669"/>
    <property type="project" value="TreeGrafter"/>
</dbReference>
<dbReference type="AlphaFoldDB" id="A0A5M3WPS8"/>
<comment type="PTM">
    <text evidence="5">Carbamylation allows a single lysine to coordinate two divalent metal cations.</text>
</comment>
<dbReference type="Gene3D" id="3.20.20.140">
    <property type="entry name" value="Metal-dependent hydrolases"/>
    <property type="match status" value="1"/>
</dbReference>
<proteinExistence type="inferred from homology"/>
<dbReference type="GO" id="GO:0016812">
    <property type="term" value="F:hydrolase activity, acting on carbon-nitrogen (but not peptide) bonds, in cyclic amides"/>
    <property type="evidence" value="ECO:0007669"/>
    <property type="project" value="TreeGrafter"/>
</dbReference>
<feature type="domain" description="Urease alpha-subunit N-terminal" evidence="6">
    <location>
        <begin position="6"/>
        <end position="49"/>
    </location>
</feature>
<dbReference type="PANTHER" id="PTHR11647">
    <property type="entry name" value="HYDRANTOINASE/DIHYDROPYRIMIDINASE FAMILY MEMBER"/>
    <property type="match status" value="1"/>
</dbReference>
<feature type="modified residue" description="N6-carboxylysine" evidence="5">
    <location>
        <position position="161"/>
    </location>
</feature>
<dbReference type="PANTHER" id="PTHR11647:SF1">
    <property type="entry name" value="COLLAPSIN RESPONSE MEDIATOR PROTEIN"/>
    <property type="match status" value="1"/>
</dbReference>
<evidence type="ECO:0000313" key="9">
    <source>
        <dbReference type="Proteomes" id="UP000331127"/>
    </source>
</evidence>